<evidence type="ECO:0000256" key="4">
    <source>
        <dbReference type="PROSITE-ProRule" id="PRU01248"/>
    </source>
</evidence>
<sequence>MNDDIALEPKIISLKTVEDILVSLLQGTLSKGTRQTYFDCLKHFADYLISGNIYKNKELQVSQLHLQQIIRQFLSLNKKEAIAYCLEYQSALLEANYSPNTINIKIAAVKSLVKHAYKLEQCNFTLDNIDKIPVKTYRDTTGVGIDAIKKLTDSIDVTTAIGARNYAIFRLLWDNGLRRGEISGLTIGDYDSNKSCLLIKGKGQTQKEKIFLSESTTRAIEHWLSFRNSQVKADPLFIALDSCHYGKKLSAISIYNIVRNRAREVGIEKDLSPHQIRHSSITALLDQSNGNVRLAQRFSRHQKLDVLLVYDDNRENLQHSATNILADLI</sequence>
<evidence type="ECO:0000256" key="1">
    <source>
        <dbReference type="ARBA" id="ARBA00008857"/>
    </source>
</evidence>
<dbReference type="CDD" id="cd01195">
    <property type="entry name" value="INT_C_like_5"/>
    <property type="match status" value="1"/>
</dbReference>
<dbReference type="Gene3D" id="1.10.150.130">
    <property type="match status" value="1"/>
</dbReference>
<accession>A0A844GZ19</accession>
<evidence type="ECO:0000256" key="3">
    <source>
        <dbReference type="ARBA" id="ARBA00023172"/>
    </source>
</evidence>
<gene>
    <name evidence="7" type="ORF">GGC33_15385</name>
</gene>
<evidence type="ECO:0000313" key="7">
    <source>
        <dbReference type="EMBL" id="MTF40302.1"/>
    </source>
</evidence>
<dbReference type="PROSITE" id="PS51898">
    <property type="entry name" value="TYR_RECOMBINASE"/>
    <property type="match status" value="1"/>
</dbReference>
<dbReference type="SUPFAM" id="SSF56349">
    <property type="entry name" value="DNA breaking-rejoining enzymes"/>
    <property type="match status" value="1"/>
</dbReference>
<dbReference type="Pfam" id="PF00589">
    <property type="entry name" value="Phage_integrase"/>
    <property type="match status" value="1"/>
</dbReference>
<keyword evidence="3" id="KW-0233">DNA recombination</keyword>
<dbReference type="RefSeq" id="WP_155084511.1">
    <property type="nucleotide sequence ID" value="NZ_WMIA01000025.1"/>
</dbReference>
<dbReference type="GO" id="GO:0006310">
    <property type="term" value="P:DNA recombination"/>
    <property type="evidence" value="ECO:0007669"/>
    <property type="project" value="UniProtKB-KW"/>
</dbReference>
<dbReference type="PROSITE" id="PS51900">
    <property type="entry name" value="CB"/>
    <property type="match status" value="1"/>
</dbReference>
<dbReference type="InterPro" id="IPR002104">
    <property type="entry name" value="Integrase_catalytic"/>
</dbReference>
<dbReference type="EMBL" id="WMIA01000025">
    <property type="protein sequence ID" value="MTF40302.1"/>
    <property type="molecule type" value="Genomic_DNA"/>
</dbReference>
<dbReference type="InterPro" id="IPR050090">
    <property type="entry name" value="Tyrosine_recombinase_XerCD"/>
</dbReference>
<comment type="caution">
    <text evidence="7">The sequence shown here is derived from an EMBL/GenBank/DDBJ whole genome shotgun (WGS) entry which is preliminary data.</text>
</comment>
<dbReference type="PANTHER" id="PTHR30349">
    <property type="entry name" value="PHAGE INTEGRASE-RELATED"/>
    <property type="match status" value="1"/>
</dbReference>
<proteinExistence type="inferred from homology"/>
<protein>
    <submittedName>
        <fullName evidence="7">Tyrosine-type recombinase/integrase</fullName>
    </submittedName>
</protein>
<evidence type="ECO:0000313" key="8">
    <source>
        <dbReference type="Proteomes" id="UP000437131"/>
    </source>
</evidence>
<dbReference type="Gene3D" id="1.10.443.10">
    <property type="entry name" value="Intergrase catalytic core"/>
    <property type="match status" value="1"/>
</dbReference>
<dbReference type="InterPro" id="IPR011010">
    <property type="entry name" value="DNA_brk_join_enz"/>
</dbReference>
<keyword evidence="2 4" id="KW-0238">DNA-binding</keyword>
<dbReference type="InterPro" id="IPR044068">
    <property type="entry name" value="CB"/>
</dbReference>
<name>A0A844GZ19_9CHRO</name>
<dbReference type="AlphaFoldDB" id="A0A844GZ19"/>
<organism evidence="7 8">
    <name type="scientific">Cyanobacterium aponinum 0216</name>
    <dbReference type="NCBI Taxonomy" id="2676140"/>
    <lineage>
        <taxon>Bacteria</taxon>
        <taxon>Bacillati</taxon>
        <taxon>Cyanobacteriota</taxon>
        <taxon>Cyanophyceae</taxon>
        <taxon>Oscillatoriophycideae</taxon>
        <taxon>Chroococcales</taxon>
        <taxon>Geminocystaceae</taxon>
        <taxon>Cyanobacterium</taxon>
    </lineage>
</organism>
<dbReference type="Proteomes" id="UP000437131">
    <property type="component" value="Unassembled WGS sequence"/>
</dbReference>
<dbReference type="InterPro" id="IPR010998">
    <property type="entry name" value="Integrase_recombinase_N"/>
</dbReference>
<evidence type="ECO:0000259" key="6">
    <source>
        <dbReference type="PROSITE" id="PS51900"/>
    </source>
</evidence>
<reference evidence="7 8" key="1">
    <citation type="submission" date="2019-11" db="EMBL/GenBank/DDBJ databases">
        <title>Isolation of a new High Light Tolerant Cyanobacteria.</title>
        <authorList>
            <person name="Dobson Z."/>
            <person name="Vaughn N."/>
            <person name="Vaughn M."/>
            <person name="Fromme P."/>
            <person name="Mazor Y."/>
        </authorList>
    </citation>
    <scope>NUCLEOTIDE SEQUENCE [LARGE SCALE GENOMIC DNA]</scope>
    <source>
        <strain evidence="7 8">0216</strain>
    </source>
</reference>
<evidence type="ECO:0000259" key="5">
    <source>
        <dbReference type="PROSITE" id="PS51898"/>
    </source>
</evidence>
<dbReference type="GO" id="GO:0003677">
    <property type="term" value="F:DNA binding"/>
    <property type="evidence" value="ECO:0007669"/>
    <property type="project" value="UniProtKB-UniRule"/>
</dbReference>
<dbReference type="GO" id="GO:0015074">
    <property type="term" value="P:DNA integration"/>
    <property type="evidence" value="ECO:0007669"/>
    <property type="project" value="InterPro"/>
</dbReference>
<dbReference type="PANTHER" id="PTHR30349:SF64">
    <property type="entry name" value="PROPHAGE INTEGRASE INTD-RELATED"/>
    <property type="match status" value="1"/>
</dbReference>
<evidence type="ECO:0000256" key="2">
    <source>
        <dbReference type="ARBA" id="ARBA00023125"/>
    </source>
</evidence>
<dbReference type="InterPro" id="IPR013762">
    <property type="entry name" value="Integrase-like_cat_sf"/>
</dbReference>
<feature type="domain" description="Tyr recombinase" evidence="5">
    <location>
        <begin position="138"/>
        <end position="323"/>
    </location>
</feature>
<feature type="domain" description="Core-binding (CB)" evidence="6">
    <location>
        <begin position="12"/>
        <end position="117"/>
    </location>
</feature>
<comment type="similarity">
    <text evidence="1">Belongs to the 'phage' integrase family.</text>
</comment>